<dbReference type="EMBL" id="WBVO01000003">
    <property type="protein sequence ID" value="KAB2813647.1"/>
    <property type="molecule type" value="Genomic_DNA"/>
</dbReference>
<dbReference type="RefSeq" id="WP_151666849.1">
    <property type="nucleotide sequence ID" value="NZ_WBVO01000003.1"/>
</dbReference>
<protein>
    <recommendedName>
        <fullName evidence="3">YCII-related domain-containing protein</fullName>
    </recommendedName>
</protein>
<gene>
    <name evidence="1" type="ORF">F8C67_05655</name>
</gene>
<dbReference type="Gene3D" id="3.30.70.1060">
    <property type="entry name" value="Dimeric alpha+beta barrel"/>
    <property type="match status" value="1"/>
</dbReference>
<comment type="caution">
    <text evidence="1">The sequence shown here is derived from an EMBL/GenBank/DDBJ whole genome shotgun (WGS) entry which is preliminary data.</text>
</comment>
<dbReference type="SUPFAM" id="SSF54909">
    <property type="entry name" value="Dimeric alpha+beta barrel"/>
    <property type="match status" value="1"/>
</dbReference>
<dbReference type="Proteomes" id="UP000468650">
    <property type="component" value="Unassembled WGS sequence"/>
</dbReference>
<reference evidence="1 2" key="1">
    <citation type="submission" date="2019-09" db="EMBL/GenBank/DDBJ databases">
        <title>Genomes of family Cryomorphaceae.</title>
        <authorList>
            <person name="Bowman J.P."/>
        </authorList>
    </citation>
    <scope>NUCLEOTIDE SEQUENCE [LARGE SCALE GENOMIC DNA]</scope>
    <source>
        <strain evidence="1 2">LMG 25704</strain>
    </source>
</reference>
<dbReference type="OrthoDB" id="7782105at2"/>
<dbReference type="InterPro" id="IPR011008">
    <property type="entry name" value="Dimeric_a/b-barrel"/>
</dbReference>
<evidence type="ECO:0000313" key="2">
    <source>
        <dbReference type="Proteomes" id="UP000468650"/>
    </source>
</evidence>
<evidence type="ECO:0008006" key="3">
    <source>
        <dbReference type="Google" id="ProtNLM"/>
    </source>
</evidence>
<accession>A0A6N6RI54</accession>
<name>A0A6N6RI54_9FLAO</name>
<keyword evidence="2" id="KW-1185">Reference proteome</keyword>
<evidence type="ECO:0000313" key="1">
    <source>
        <dbReference type="EMBL" id="KAB2813647.1"/>
    </source>
</evidence>
<proteinExistence type="predicted"/>
<organism evidence="1 2">
    <name type="scientific">Phaeocystidibacter luteus</name>
    <dbReference type="NCBI Taxonomy" id="911197"/>
    <lineage>
        <taxon>Bacteria</taxon>
        <taxon>Pseudomonadati</taxon>
        <taxon>Bacteroidota</taxon>
        <taxon>Flavobacteriia</taxon>
        <taxon>Flavobacteriales</taxon>
        <taxon>Phaeocystidibacteraceae</taxon>
        <taxon>Phaeocystidibacter</taxon>
    </lineage>
</organism>
<sequence length="111" mass="12598">MKNYLVTYYARLDALTQMSDSTPEQREEGMKMWTDWAAKAEGHVVNLGNPLAYGKRIAVGGDTSDSTKQLCGYSIMQGENMDEILKLLKDHPHNSGWEQSCEIEVHEMLEM</sequence>
<dbReference type="AlphaFoldDB" id="A0A6N6RI54"/>